<dbReference type="InterPro" id="IPR010525">
    <property type="entry name" value="ARF_dom"/>
</dbReference>
<dbReference type="Proteomes" id="UP001497512">
    <property type="component" value="Chromosome 17"/>
</dbReference>
<evidence type="ECO:0000259" key="10">
    <source>
        <dbReference type="PROSITE" id="PS51745"/>
    </source>
</evidence>
<dbReference type="EMBL" id="OZ019909">
    <property type="protein sequence ID" value="CAK9209399.1"/>
    <property type="molecule type" value="Genomic_DNA"/>
</dbReference>
<evidence type="ECO:0000313" key="11">
    <source>
        <dbReference type="EMBL" id="CAK9209399.1"/>
    </source>
</evidence>
<dbReference type="InterPro" id="IPR044835">
    <property type="entry name" value="ARF_plant"/>
</dbReference>
<comment type="function">
    <text evidence="7">Auxin response factors (ARFs) are transcriptional factors that bind specifically to the DNA sequence 5'-TGTCTC-3' found in the auxin-responsive promoter elements (AuxREs).</text>
</comment>
<evidence type="ECO:0000313" key="12">
    <source>
        <dbReference type="Proteomes" id="UP001497512"/>
    </source>
</evidence>
<evidence type="ECO:0000256" key="7">
    <source>
        <dbReference type="RuleBase" id="RU004561"/>
    </source>
</evidence>
<evidence type="ECO:0000256" key="2">
    <source>
        <dbReference type="ARBA" id="ARBA00023015"/>
    </source>
</evidence>
<evidence type="ECO:0000256" key="8">
    <source>
        <dbReference type="SAM" id="MobiDB-lite"/>
    </source>
</evidence>
<dbReference type="Pfam" id="PF02362">
    <property type="entry name" value="B3"/>
    <property type="match status" value="1"/>
</dbReference>
<dbReference type="Gene3D" id="2.30.30.1040">
    <property type="match status" value="1"/>
</dbReference>
<sequence>MNVKAENLDDSGGRDRRTGVVEGMGSLDPQLWHACAGGMVQLPPPTAKVIYFPQGHAEQAATTPEFPRSLGPYGTVLCQVVSVKFMADTETDEVFARLRLQPEPVSSMYMNDRLEDVPPSPPHKKPASFAKTLTQSDANNGGGFSVPRYCAETIFPPLDYTADPPVQTVLAKDVHGDVWKFRHIYRGTPRRHLLTTGWSTFVNQKKLVAGDAIVFLRSASGELCVGVRRSMRGTTGSDSSAWHSSTIATSSVPVRPSRWEVKGTESFSDYLDAGPGVSNTSIRPGIANASSSTSSFARNRARVTAKSVLEAATLAVAGKQFEVVYYPRASTAEFCVKAALVKQALDHNWYAGMRFKMAFETEDSSRISWFMGTISAVQPADPLLWPKSPWRVLQVTWDEPDLLQGVGRASPWQVELVATLPMQLPPFPLPKKKPRPALPSELLHLQAPGLLSGLPTNNFVSGQLPPLTEDASAGMQGARHDRIYGLLVSDFPTSYKHSRDFIPDTNFFHAEHDPPARTSLLPDPKIFSSLPDHLSLPAAELQSERSATTNKTGPRSFFLFGQSINPAQSSKPQLQLPPASNSSDGLLLPTATGNWLLQNKQEDSKDCIKQFTSVPNGRSMGTEGRLMLYELNGSRYKADQLGENLIGNLEWLREPVSAQGKDQISGDVTLLCKVFRESEEVGRTLDLSKLATYEELYERLAAMFSIPKAHLHDRVVYKADGFTKGIGQEPYRNFATSVRRITILSERERSFDTLS</sequence>
<organism evidence="11 12">
    <name type="scientific">Sphagnum troendelagicum</name>
    <dbReference type="NCBI Taxonomy" id="128251"/>
    <lineage>
        <taxon>Eukaryota</taxon>
        <taxon>Viridiplantae</taxon>
        <taxon>Streptophyta</taxon>
        <taxon>Embryophyta</taxon>
        <taxon>Bryophyta</taxon>
        <taxon>Sphagnophytina</taxon>
        <taxon>Sphagnopsida</taxon>
        <taxon>Sphagnales</taxon>
        <taxon>Sphagnaceae</taxon>
        <taxon>Sphagnum</taxon>
    </lineage>
</organism>
<dbReference type="SUPFAM" id="SSF101936">
    <property type="entry name" value="DNA-binding pseudobarrel domain"/>
    <property type="match status" value="1"/>
</dbReference>
<dbReference type="InterPro" id="IPR015300">
    <property type="entry name" value="DNA-bd_pseudobarrel_sf"/>
</dbReference>
<comment type="similarity">
    <text evidence="1 7">Belongs to the ARF family.</text>
</comment>
<comment type="subunit">
    <text evidence="7">Homodimers and heterodimers.</text>
</comment>
<evidence type="ECO:0000256" key="5">
    <source>
        <dbReference type="ARBA" id="ARBA00023242"/>
    </source>
</evidence>
<feature type="region of interest" description="Disordered" evidence="8">
    <location>
        <begin position="1"/>
        <end position="22"/>
    </location>
</feature>
<keyword evidence="3 7" id="KW-0238">DNA-binding</keyword>
<evidence type="ECO:0000259" key="9">
    <source>
        <dbReference type="PROSITE" id="PS50863"/>
    </source>
</evidence>
<keyword evidence="12" id="KW-1185">Reference proteome</keyword>
<accession>A0ABP0U0D2</accession>
<keyword evidence="5 7" id="KW-0539">Nucleus</keyword>
<evidence type="ECO:0000256" key="3">
    <source>
        <dbReference type="ARBA" id="ARBA00023125"/>
    </source>
</evidence>
<dbReference type="InterPro" id="IPR053793">
    <property type="entry name" value="PB1-like"/>
</dbReference>
<feature type="domain" description="TF-B3" evidence="9">
    <location>
        <begin position="129"/>
        <end position="231"/>
    </location>
</feature>
<dbReference type="PANTHER" id="PTHR31384:SF39">
    <property type="entry name" value="AUXIN RESPONSE FACTOR"/>
    <property type="match status" value="1"/>
</dbReference>
<proteinExistence type="inferred from homology"/>
<dbReference type="Gene3D" id="3.10.20.90">
    <property type="entry name" value="Phosphatidylinositol 3-kinase Catalytic Subunit, Chain A, domain 1"/>
    <property type="match status" value="1"/>
</dbReference>
<dbReference type="Gene3D" id="2.40.330.10">
    <property type="entry name" value="DNA-binding pseudobarrel domain"/>
    <property type="match status" value="1"/>
</dbReference>
<protein>
    <recommendedName>
        <fullName evidence="7">Auxin response factor</fullName>
    </recommendedName>
</protein>
<keyword evidence="4 7" id="KW-0804">Transcription</keyword>
<evidence type="ECO:0000256" key="1">
    <source>
        <dbReference type="ARBA" id="ARBA00007853"/>
    </source>
</evidence>
<keyword evidence="2 7" id="KW-0805">Transcription regulation</keyword>
<feature type="domain" description="PB1" evidence="10">
    <location>
        <begin position="669"/>
        <end position="749"/>
    </location>
</feature>
<dbReference type="InterPro" id="IPR003340">
    <property type="entry name" value="B3_DNA-bd"/>
</dbReference>
<dbReference type="SMART" id="SM01019">
    <property type="entry name" value="B3"/>
    <property type="match status" value="1"/>
</dbReference>
<dbReference type="PANTHER" id="PTHR31384">
    <property type="entry name" value="AUXIN RESPONSE FACTOR 4-RELATED"/>
    <property type="match status" value="1"/>
</dbReference>
<reference evidence="11" key="1">
    <citation type="submission" date="2024-02" db="EMBL/GenBank/DDBJ databases">
        <authorList>
            <consortium name="ELIXIR-Norway"/>
            <consortium name="Elixir Norway"/>
        </authorList>
    </citation>
    <scope>NUCLEOTIDE SEQUENCE</scope>
</reference>
<dbReference type="CDD" id="cd10017">
    <property type="entry name" value="B3_DNA"/>
    <property type="match status" value="1"/>
</dbReference>
<keyword evidence="6 7" id="KW-0927">Auxin signaling pathway</keyword>
<evidence type="ECO:0000256" key="4">
    <source>
        <dbReference type="ARBA" id="ARBA00023163"/>
    </source>
</evidence>
<evidence type="ECO:0000256" key="6">
    <source>
        <dbReference type="ARBA" id="ARBA00023294"/>
    </source>
</evidence>
<dbReference type="Pfam" id="PF06507">
    <property type="entry name" value="ARF_AD"/>
    <property type="match status" value="1"/>
</dbReference>
<name>A0ABP0U0D2_9BRYO</name>
<dbReference type="PROSITE" id="PS51745">
    <property type="entry name" value="PB1"/>
    <property type="match status" value="1"/>
</dbReference>
<dbReference type="PROSITE" id="PS50863">
    <property type="entry name" value="B3"/>
    <property type="match status" value="1"/>
</dbReference>
<comment type="subcellular location">
    <subcellularLocation>
        <location evidence="7">Nucleus</location>
    </subcellularLocation>
</comment>
<gene>
    <name evidence="11" type="ORF">CSSPTR1EN2_LOCUS9688</name>
</gene>